<keyword evidence="1" id="KW-0472">Membrane</keyword>
<evidence type="ECO:0000313" key="3">
    <source>
        <dbReference type="Proteomes" id="UP001233999"/>
    </source>
</evidence>
<dbReference type="EMBL" id="JASPKZ010009828">
    <property type="protein sequence ID" value="KAJ9575588.1"/>
    <property type="molecule type" value="Genomic_DNA"/>
</dbReference>
<evidence type="ECO:0000256" key="1">
    <source>
        <dbReference type="SAM" id="Phobius"/>
    </source>
</evidence>
<evidence type="ECO:0000313" key="2">
    <source>
        <dbReference type="EMBL" id="KAJ9575588.1"/>
    </source>
</evidence>
<reference evidence="2" key="1">
    <citation type="journal article" date="2023" name="IScience">
        <title>Live-bearing cockroach genome reveals convergent evolutionary mechanisms linked to viviparity in insects and beyond.</title>
        <authorList>
            <person name="Fouks B."/>
            <person name="Harrison M.C."/>
            <person name="Mikhailova A.A."/>
            <person name="Marchal E."/>
            <person name="English S."/>
            <person name="Carruthers M."/>
            <person name="Jennings E.C."/>
            <person name="Chiamaka E.L."/>
            <person name="Frigard R.A."/>
            <person name="Pippel M."/>
            <person name="Attardo G.M."/>
            <person name="Benoit J.B."/>
            <person name="Bornberg-Bauer E."/>
            <person name="Tobe S.S."/>
        </authorList>
    </citation>
    <scope>NUCLEOTIDE SEQUENCE</scope>
    <source>
        <strain evidence="2">Stay&amp;Tobe</strain>
    </source>
</reference>
<feature type="non-terminal residue" evidence="2">
    <location>
        <position position="1"/>
    </location>
</feature>
<protein>
    <submittedName>
        <fullName evidence="2">Uncharacterized protein</fullName>
    </submittedName>
</protein>
<accession>A0AAD7Z8V5</accession>
<proteinExistence type="predicted"/>
<feature type="transmembrane region" description="Helical" evidence="1">
    <location>
        <begin position="33"/>
        <end position="55"/>
    </location>
</feature>
<dbReference type="AlphaFoldDB" id="A0AAD7Z8V5"/>
<organism evidence="2 3">
    <name type="scientific">Diploptera punctata</name>
    <name type="common">Pacific beetle cockroach</name>
    <dbReference type="NCBI Taxonomy" id="6984"/>
    <lineage>
        <taxon>Eukaryota</taxon>
        <taxon>Metazoa</taxon>
        <taxon>Ecdysozoa</taxon>
        <taxon>Arthropoda</taxon>
        <taxon>Hexapoda</taxon>
        <taxon>Insecta</taxon>
        <taxon>Pterygota</taxon>
        <taxon>Neoptera</taxon>
        <taxon>Polyneoptera</taxon>
        <taxon>Dictyoptera</taxon>
        <taxon>Blattodea</taxon>
        <taxon>Blaberoidea</taxon>
        <taxon>Blaberidae</taxon>
        <taxon>Diplopterinae</taxon>
        <taxon>Diploptera</taxon>
    </lineage>
</organism>
<comment type="caution">
    <text evidence="2">The sequence shown here is derived from an EMBL/GenBank/DDBJ whole genome shotgun (WGS) entry which is preliminary data.</text>
</comment>
<reference evidence="2" key="2">
    <citation type="submission" date="2023-05" db="EMBL/GenBank/DDBJ databases">
        <authorList>
            <person name="Fouks B."/>
        </authorList>
    </citation>
    <scope>NUCLEOTIDE SEQUENCE</scope>
    <source>
        <strain evidence="2">Stay&amp;Tobe</strain>
        <tissue evidence="2">Testes</tissue>
    </source>
</reference>
<keyword evidence="1" id="KW-1133">Transmembrane helix</keyword>
<gene>
    <name evidence="2" type="ORF">L9F63_007522</name>
</gene>
<dbReference type="Proteomes" id="UP001233999">
    <property type="component" value="Unassembled WGS sequence"/>
</dbReference>
<name>A0AAD7Z8V5_DIPPU</name>
<sequence>RLECGTWDKVYTSQISRVDIMGPPVFKLAMSNVSAFISVLCIPFIFAMWSVTVNLTKMMIFPFLL</sequence>
<keyword evidence="3" id="KW-1185">Reference proteome</keyword>
<feature type="non-terminal residue" evidence="2">
    <location>
        <position position="65"/>
    </location>
</feature>
<keyword evidence="1" id="KW-0812">Transmembrane</keyword>